<dbReference type="GO" id="GO:0004497">
    <property type="term" value="F:monooxygenase activity"/>
    <property type="evidence" value="ECO:0007669"/>
    <property type="project" value="InterPro"/>
</dbReference>
<dbReference type="InterPro" id="IPR001128">
    <property type="entry name" value="Cyt_P450"/>
</dbReference>
<dbReference type="SUPFAM" id="SSF48264">
    <property type="entry name" value="Cytochrome P450"/>
    <property type="match status" value="1"/>
</dbReference>
<evidence type="ECO:0000256" key="3">
    <source>
        <dbReference type="ARBA" id="ARBA00023004"/>
    </source>
</evidence>
<dbReference type="InterPro" id="IPR036396">
    <property type="entry name" value="Cyt_P450_sf"/>
</dbReference>
<dbReference type="GO" id="GO:0005506">
    <property type="term" value="F:iron ion binding"/>
    <property type="evidence" value="ECO:0007669"/>
    <property type="project" value="InterPro"/>
</dbReference>
<keyword evidence="2" id="KW-0479">Metal-binding</keyword>
<dbReference type="GO" id="GO:0020037">
    <property type="term" value="F:heme binding"/>
    <property type="evidence" value="ECO:0007669"/>
    <property type="project" value="InterPro"/>
</dbReference>
<keyword evidence="6" id="KW-1185">Reference proteome</keyword>
<dbReference type="Pfam" id="PF00067">
    <property type="entry name" value="p450"/>
    <property type="match status" value="1"/>
</dbReference>
<comment type="caution">
    <text evidence="5">The sequence shown here is derived from an EMBL/GenBank/DDBJ whole genome shotgun (WGS) entry which is preliminary data.</text>
</comment>
<accession>A0A835B7L4</accession>
<evidence type="ECO:0000313" key="5">
    <source>
        <dbReference type="EMBL" id="KAF8691316.1"/>
    </source>
</evidence>
<dbReference type="PANTHER" id="PTHR47955:SF21">
    <property type="entry name" value="OS06G0642300 PROTEIN"/>
    <property type="match status" value="1"/>
</dbReference>
<dbReference type="InterPro" id="IPR002401">
    <property type="entry name" value="Cyt_P450_E_grp-I"/>
</dbReference>
<dbReference type="GO" id="GO:0016705">
    <property type="term" value="F:oxidoreductase activity, acting on paired donors, with incorporation or reduction of molecular oxygen"/>
    <property type="evidence" value="ECO:0007669"/>
    <property type="project" value="InterPro"/>
</dbReference>
<keyword evidence="4" id="KW-0472">Membrane</keyword>
<reference evidence="5" key="1">
    <citation type="submission" date="2020-07" db="EMBL/GenBank/DDBJ databases">
        <title>Genome sequence and genetic diversity analysis of an under-domesticated orphan crop, white fonio (Digitaria exilis).</title>
        <authorList>
            <person name="Bennetzen J.L."/>
            <person name="Chen S."/>
            <person name="Ma X."/>
            <person name="Wang X."/>
            <person name="Yssel A.E.J."/>
            <person name="Chaluvadi S.R."/>
            <person name="Johnson M."/>
            <person name="Gangashetty P."/>
            <person name="Hamidou F."/>
            <person name="Sanogo M.D."/>
            <person name="Zwaenepoel A."/>
            <person name="Wallace J."/>
            <person name="Van De Peer Y."/>
            <person name="Van Deynze A."/>
        </authorList>
    </citation>
    <scope>NUCLEOTIDE SEQUENCE</scope>
    <source>
        <tissue evidence="5">Leaves</tissue>
    </source>
</reference>
<organism evidence="5 6">
    <name type="scientific">Digitaria exilis</name>
    <dbReference type="NCBI Taxonomy" id="1010633"/>
    <lineage>
        <taxon>Eukaryota</taxon>
        <taxon>Viridiplantae</taxon>
        <taxon>Streptophyta</taxon>
        <taxon>Embryophyta</taxon>
        <taxon>Tracheophyta</taxon>
        <taxon>Spermatophyta</taxon>
        <taxon>Magnoliopsida</taxon>
        <taxon>Liliopsida</taxon>
        <taxon>Poales</taxon>
        <taxon>Poaceae</taxon>
        <taxon>PACMAD clade</taxon>
        <taxon>Panicoideae</taxon>
        <taxon>Panicodae</taxon>
        <taxon>Paniceae</taxon>
        <taxon>Anthephorinae</taxon>
        <taxon>Digitaria</taxon>
    </lineage>
</organism>
<gene>
    <name evidence="5" type="ORF">HU200_040442</name>
</gene>
<dbReference type="Proteomes" id="UP000636709">
    <property type="component" value="Unassembled WGS sequence"/>
</dbReference>
<sequence>MEQQQIACYLCLFLAVLLPLLLLKLKKRGHGGHGAPPRLPPSPSRLPFIGNLHHLLLRGPLAHRAMAELTRRHDAPLMYLELGEVRVVVASTPDAAMEVMKTNDAAFASRPWIPSVRSIMASGAVGLVFSRYGALWRQLRKICVVELLSARRVHSFRWIREEEARRLVAGIAAASSSPFGDGAVNVGEQITGAITDAAVRTMMGDRFDRREEFLQVIAEGTKLVNLLSPTSGLVDKIFRATFEIMDHAIRKHEDRRGRKAAMPPDSHNKEQDILDALLKIQKEGDHQATPLTMITIKCVIIDLFSGGSDTSSSSLQWAMSELMRNPRVMRKTQAELRNKLQGKPTVTEEDLVGLNYLKLVIKETLRIHPVFPLLLPRECREDCKAMGYDVPKGTTALVNAWAIGRDPRYWEDPDEFKPERFEDGKIDFKGTD</sequence>
<protein>
    <recommendedName>
        <fullName evidence="7">Cytochrome P450</fullName>
    </recommendedName>
</protein>
<evidence type="ECO:0008006" key="7">
    <source>
        <dbReference type="Google" id="ProtNLM"/>
    </source>
</evidence>
<keyword evidence="4" id="KW-1133">Transmembrane helix</keyword>
<dbReference type="EMBL" id="JACEFO010001965">
    <property type="protein sequence ID" value="KAF8691316.1"/>
    <property type="molecule type" value="Genomic_DNA"/>
</dbReference>
<evidence type="ECO:0000313" key="6">
    <source>
        <dbReference type="Proteomes" id="UP000636709"/>
    </source>
</evidence>
<keyword evidence="3" id="KW-0408">Iron</keyword>
<dbReference type="Gene3D" id="1.10.630.10">
    <property type="entry name" value="Cytochrome P450"/>
    <property type="match status" value="1"/>
</dbReference>
<dbReference type="PANTHER" id="PTHR47955">
    <property type="entry name" value="CYTOCHROME P450 FAMILY 71 PROTEIN"/>
    <property type="match status" value="1"/>
</dbReference>
<keyword evidence="4" id="KW-0812">Transmembrane</keyword>
<dbReference type="OrthoDB" id="693165at2759"/>
<dbReference type="PRINTS" id="PR00385">
    <property type="entry name" value="P450"/>
</dbReference>
<comment type="similarity">
    <text evidence="1">Belongs to the cytochrome P450 family.</text>
</comment>
<feature type="transmembrane region" description="Helical" evidence="4">
    <location>
        <begin position="6"/>
        <end position="23"/>
    </location>
</feature>
<dbReference type="PRINTS" id="PR00463">
    <property type="entry name" value="EP450I"/>
</dbReference>
<dbReference type="AlphaFoldDB" id="A0A835B7L4"/>
<evidence type="ECO:0000256" key="1">
    <source>
        <dbReference type="ARBA" id="ARBA00010617"/>
    </source>
</evidence>
<name>A0A835B7L4_9POAL</name>
<proteinExistence type="inferred from homology"/>
<evidence type="ECO:0000256" key="2">
    <source>
        <dbReference type="ARBA" id="ARBA00022723"/>
    </source>
</evidence>
<evidence type="ECO:0000256" key="4">
    <source>
        <dbReference type="SAM" id="Phobius"/>
    </source>
</evidence>